<sequence length="396" mass="44418">MSSSSPALETSSIAQNETDPEKKTMTETSDASKSLVSTKKTKKKTRPARKQVETRMEFEQEAPEPGQVYNIWYGKWSGGSRRDPLKSQIKSETRCVIERDSGYTKADKVLGSYFCLFFARGMCSEGSHCIYLHRLPTENDIFNANVDCFGREKHADYRDDMGGVGSFLRHNHTLYVGQIKPTDDIEEVVARHFSEWGDIERIRVLNSRGIAFVTYVNEANAQFAKEAMAHQALDNDECLNVRWSTFDPNPAAQARNQRRLEERAAQAIKRLLPKQFLDDLRDMRDGTSESRKRRQREQALGLEGYTPSDELWYADGTNSIQHQLEQQKAITTSESLPQNSAGAQAPESTTNKFVSDDVLAALQQAASTHTPDAELKPVNSAVSGALVSYGSDDEDD</sequence>
<feature type="compositionally biased region" description="Basic and acidic residues" evidence="14">
    <location>
        <begin position="279"/>
        <end position="290"/>
    </location>
</feature>
<dbReference type="GO" id="GO:0017070">
    <property type="term" value="F:U6 snRNA binding"/>
    <property type="evidence" value="ECO:0000318"/>
    <property type="project" value="GO_Central"/>
</dbReference>
<dbReference type="GO" id="GO:0000974">
    <property type="term" value="C:Prp19 complex"/>
    <property type="evidence" value="ECO:0000318"/>
    <property type="project" value="GO_Central"/>
</dbReference>
<dbReference type="GO" id="GO:0008380">
    <property type="term" value="P:RNA splicing"/>
    <property type="evidence" value="ECO:0007669"/>
    <property type="project" value="UniProtKB-KW"/>
</dbReference>
<dbReference type="GO" id="GO:0036002">
    <property type="term" value="F:pre-mRNA binding"/>
    <property type="evidence" value="ECO:0000318"/>
    <property type="project" value="GO_Central"/>
</dbReference>
<dbReference type="RefSeq" id="XP_002175969.1">
    <property type="nucleotide sequence ID" value="XM_002175933.1"/>
</dbReference>
<evidence type="ECO:0000259" key="16">
    <source>
        <dbReference type="PROSITE" id="PS50103"/>
    </source>
</evidence>
<evidence type="ECO:0000313" key="18">
    <source>
        <dbReference type="JaponicusDB" id="SJAG_04898"/>
    </source>
</evidence>
<feature type="region of interest" description="Disordered" evidence="14">
    <location>
        <begin position="327"/>
        <end position="352"/>
    </location>
</feature>
<dbReference type="HOGENOM" id="CLU_043308_1_0_1"/>
<evidence type="ECO:0000256" key="6">
    <source>
        <dbReference type="ARBA" id="ARBA00022771"/>
    </source>
</evidence>
<dbReference type="GO" id="GO:0006397">
    <property type="term" value="P:mRNA processing"/>
    <property type="evidence" value="ECO:0007669"/>
    <property type="project" value="UniProtKB-KW"/>
</dbReference>
<keyword evidence="7 13" id="KW-0862">Zinc</keyword>
<dbReference type="OMA" id="CNIAKDS"/>
<dbReference type="AlphaFoldDB" id="B6K822"/>
<dbReference type="eggNOG" id="KOG0118">
    <property type="taxonomic scope" value="Eukaryota"/>
</dbReference>
<keyword evidence="4 13" id="KW-0479">Metal-binding</keyword>
<keyword evidence="5" id="KW-0747">Spliceosome</keyword>
<dbReference type="Proteomes" id="UP000001744">
    <property type="component" value="Unassembled WGS sequence"/>
</dbReference>
<evidence type="ECO:0000256" key="11">
    <source>
        <dbReference type="ARBA" id="ARBA00023306"/>
    </source>
</evidence>
<dbReference type="JaponicusDB" id="SJAG_04898">
    <property type="gene designation" value="cwf2"/>
</dbReference>
<dbReference type="GO" id="GO:0071007">
    <property type="term" value="C:U2-type catalytic step 2 spliceosome"/>
    <property type="evidence" value="ECO:0000318"/>
    <property type="project" value="GO_Central"/>
</dbReference>
<dbReference type="Pfam" id="PF00076">
    <property type="entry name" value="RRM_1"/>
    <property type="match status" value="1"/>
</dbReference>
<accession>B6K822</accession>
<dbReference type="Pfam" id="PF16131">
    <property type="entry name" value="Torus"/>
    <property type="match status" value="1"/>
</dbReference>
<evidence type="ECO:0000256" key="1">
    <source>
        <dbReference type="ARBA" id="ARBA00004123"/>
    </source>
</evidence>
<dbReference type="GO" id="GO:0071014">
    <property type="term" value="C:post-mRNA release spliceosomal complex"/>
    <property type="evidence" value="ECO:0007669"/>
    <property type="project" value="EnsemblFungi"/>
</dbReference>
<dbReference type="SMART" id="SM00360">
    <property type="entry name" value="RRM"/>
    <property type="match status" value="1"/>
</dbReference>
<dbReference type="Gene3D" id="3.30.70.330">
    <property type="match status" value="1"/>
</dbReference>
<evidence type="ECO:0000256" key="2">
    <source>
        <dbReference type="ARBA" id="ARBA00008024"/>
    </source>
</evidence>
<comment type="subcellular location">
    <subcellularLocation>
        <location evidence="1">Nucleus</location>
    </subcellularLocation>
</comment>
<evidence type="ECO:0000259" key="15">
    <source>
        <dbReference type="PROSITE" id="PS50102"/>
    </source>
</evidence>
<evidence type="ECO:0000256" key="3">
    <source>
        <dbReference type="ARBA" id="ARBA00022664"/>
    </source>
</evidence>
<dbReference type="STRING" id="402676.B6K822"/>
<reference evidence="17 19" key="1">
    <citation type="journal article" date="2011" name="Science">
        <title>Comparative functional genomics of the fission yeasts.</title>
        <authorList>
            <person name="Rhind N."/>
            <person name="Chen Z."/>
            <person name="Yassour M."/>
            <person name="Thompson D.A."/>
            <person name="Haas B.J."/>
            <person name="Habib N."/>
            <person name="Wapinski I."/>
            <person name="Roy S."/>
            <person name="Lin M.F."/>
            <person name="Heiman D.I."/>
            <person name="Young S.K."/>
            <person name="Furuya K."/>
            <person name="Guo Y."/>
            <person name="Pidoux A."/>
            <person name="Chen H.M."/>
            <person name="Robbertse B."/>
            <person name="Goldberg J.M."/>
            <person name="Aoki K."/>
            <person name="Bayne E.H."/>
            <person name="Berlin A.M."/>
            <person name="Desjardins C.A."/>
            <person name="Dobbs E."/>
            <person name="Dukaj L."/>
            <person name="Fan L."/>
            <person name="FitzGerald M.G."/>
            <person name="French C."/>
            <person name="Gujja S."/>
            <person name="Hansen K."/>
            <person name="Keifenheim D."/>
            <person name="Levin J.Z."/>
            <person name="Mosher R.A."/>
            <person name="Mueller C.A."/>
            <person name="Pfiffner J."/>
            <person name="Priest M."/>
            <person name="Russ C."/>
            <person name="Smialowska A."/>
            <person name="Swoboda P."/>
            <person name="Sykes S.M."/>
            <person name="Vaughn M."/>
            <person name="Vengrova S."/>
            <person name="Yoder R."/>
            <person name="Zeng Q."/>
            <person name="Allshire R."/>
            <person name="Baulcombe D."/>
            <person name="Birren B.W."/>
            <person name="Brown W."/>
            <person name="Ekwall K."/>
            <person name="Kellis M."/>
            <person name="Leatherwood J."/>
            <person name="Levin H."/>
            <person name="Margalit H."/>
            <person name="Martienssen R."/>
            <person name="Nieduszynski C.A."/>
            <person name="Spatafora J.W."/>
            <person name="Friedman N."/>
            <person name="Dalgaard J.Z."/>
            <person name="Baumann P."/>
            <person name="Niki H."/>
            <person name="Regev A."/>
            <person name="Nusbaum C."/>
        </authorList>
    </citation>
    <scope>NUCLEOTIDE SEQUENCE [LARGE SCALE GENOMIC DNA]</scope>
    <source>
        <strain evidence="19">yFS275 / FY16936</strain>
    </source>
</reference>
<keyword evidence="11" id="KW-0131">Cell cycle</keyword>
<proteinExistence type="inferred from homology"/>
<dbReference type="InterPro" id="IPR039171">
    <property type="entry name" value="Cwc2/Slt11"/>
</dbReference>
<dbReference type="PROSITE" id="PS50102">
    <property type="entry name" value="RRM"/>
    <property type="match status" value="1"/>
</dbReference>
<dbReference type="OrthoDB" id="10251848at2759"/>
<dbReference type="InterPro" id="IPR000571">
    <property type="entry name" value="Znf_CCCH"/>
</dbReference>
<dbReference type="CDD" id="cd12360">
    <property type="entry name" value="RRM_cwf2"/>
    <property type="match status" value="1"/>
</dbReference>
<dbReference type="InterPro" id="IPR032297">
    <property type="entry name" value="Torus"/>
</dbReference>
<dbReference type="PANTHER" id="PTHR14089:SF2">
    <property type="entry name" value="PRE-MRNA-SPLICING FACTOR CWC2"/>
    <property type="match status" value="1"/>
</dbReference>
<evidence type="ECO:0000256" key="5">
    <source>
        <dbReference type="ARBA" id="ARBA00022728"/>
    </source>
</evidence>
<feature type="compositionally biased region" description="Polar residues" evidence="14">
    <location>
        <begin position="1"/>
        <end position="17"/>
    </location>
</feature>
<evidence type="ECO:0000256" key="13">
    <source>
        <dbReference type="PROSITE-ProRule" id="PRU00723"/>
    </source>
</evidence>
<dbReference type="InterPro" id="IPR000504">
    <property type="entry name" value="RRM_dom"/>
</dbReference>
<comment type="similarity">
    <text evidence="2">Belongs to the RRM CWC2 family.</text>
</comment>
<dbReference type="PROSITE" id="PS50103">
    <property type="entry name" value="ZF_C3H1"/>
    <property type="match status" value="1"/>
</dbReference>
<dbReference type="VEuPathDB" id="FungiDB:SJAG_04898"/>
<dbReference type="InterPro" id="IPR012677">
    <property type="entry name" value="Nucleotide-bd_a/b_plait_sf"/>
</dbReference>
<keyword evidence="9" id="KW-0508">mRNA splicing</keyword>
<dbReference type="EMBL" id="KE651167">
    <property type="protein sequence ID" value="EEB09676.1"/>
    <property type="molecule type" value="Genomic_DNA"/>
</dbReference>
<feature type="compositionally biased region" description="Polar residues" evidence="14">
    <location>
        <begin position="26"/>
        <end position="37"/>
    </location>
</feature>
<evidence type="ECO:0000256" key="9">
    <source>
        <dbReference type="ARBA" id="ARBA00023187"/>
    </source>
</evidence>
<dbReference type="GO" id="GO:0071006">
    <property type="term" value="C:U2-type catalytic step 1 spliceosome"/>
    <property type="evidence" value="ECO:0000318"/>
    <property type="project" value="GO_Central"/>
</dbReference>
<keyword evidence="10" id="KW-0539">Nucleus</keyword>
<evidence type="ECO:0000256" key="7">
    <source>
        <dbReference type="ARBA" id="ARBA00022833"/>
    </source>
</evidence>
<evidence type="ECO:0000256" key="8">
    <source>
        <dbReference type="ARBA" id="ARBA00022884"/>
    </source>
</evidence>
<dbReference type="GeneID" id="7050329"/>
<feature type="zinc finger region" description="C3H1-type" evidence="13">
    <location>
        <begin position="114"/>
        <end position="136"/>
    </location>
</feature>
<dbReference type="PANTHER" id="PTHR14089">
    <property type="entry name" value="PRE-MRNA-SPLICING FACTOR RBM22"/>
    <property type="match status" value="1"/>
</dbReference>
<feature type="domain" description="C3H1-type" evidence="16">
    <location>
        <begin position="114"/>
        <end position="136"/>
    </location>
</feature>
<organism evidence="17 19">
    <name type="scientific">Schizosaccharomyces japonicus (strain yFS275 / FY16936)</name>
    <name type="common">Fission yeast</name>
    <dbReference type="NCBI Taxonomy" id="402676"/>
    <lineage>
        <taxon>Eukaryota</taxon>
        <taxon>Fungi</taxon>
        <taxon>Dikarya</taxon>
        <taxon>Ascomycota</taxon>
        <taxon>Taphrinomycotina</taxon>
        <taxon>Schizosaccharomycetes</taxon>
        <taxon>Schizosaccharomycetales</taxon>
        <taxon>Schizosaccharomycetaceae</taxon>
        <taxon>Schizosaccharomyces</taxon>
    </lineage>
</organism>
<evidence type="ECO:0000313" key="19">
    <source>
        <dbReference type="Proteomes" id="UP000001744"/>
    </source>
</evidence>
<keyword evidence="6 13" id="KW-0863">Zinc-finger</keyword>
<evidence type="ECO:0000256" key="14">
    <source>
        <dbReference type="SAM" id="MobiDB-lite"/>
    </source>
</evidence>
<keyword evidence="8 12" id="KW-0694">RNA-binding</keyword>
<feature type="region of interest" description="Disordered" evidence="14">
    <location>
        <begin position="1"/>
        <end position="59"/>
    </location>
</feature>
<dbReference type="InterPro" id="IPR034181">
    <property type="entry name" value="Cwc2_RRM"/>
</dbReference>
<name>B6K822_SCHJY</name>
<feature type="region of interest" description="Disordered" evidence="14">
    <location>
        <begin position="279"/>
        <end position="301"/>
    </location>
</feature>
<evidence type="ECO:0000256" key="12">
    <source>
        <dbReference type="PROSITE-ProRule" id="PRU00176"/>
    </source>
</evidence>
<dbReference type="SUPFAM" id="SSF54928">
    <property type="entry name" value="RNA-binding domain, RBD"/>
    <property type="match status" value="1"/>
</dbReference>
<protein>
    <submittedName>
        <fullName evidence="17">RNA-binding protein Cwf2</fullName>
    </submittedName>
</protein>
<evidence type="ECO:0000313" key="17">
    <source>
        <dbReference type="EMBL" id="EEB09676.1"/>
    </source>
</evidence>
<keyword evidence="3" id="KW-0507">mRNA processing</keyword>
<evidence type="ECO:0000256" key="4">
    <source>
        <dbReference type="ARBA" id="ARBA00022723"/>
    </source>
</evidence>
<feature type="domain" description="RRM" evidence="15">
    <location>
        <begin position="172"/>
        <end position="246"/>
    </location>
</feature>
<feature type="compositionally biased region" description="Basic residues" evidence="14">
    <location>
        <begin position="39"/>
        <end position="49"/>
    </location>
</feature>
<dbReference type="GO" id="GO:0008270">
    <property type="term" value="F:zinc ion binding"/>
    <property type="evidence" value="ECO:0007669"/>
    <property type="project" value="UniProtKB-KW"/>
</dbReference>
<dbReference type="FunFam" id="3.30.70.330:FF:000249">
    <property type="entry name" value="Pre-mRNA-splicing factor CWC2, variant"/>
    <property type="match status" value="1"/>
</dbReference>
<keyword evidence="19" id="KW-1185">Reference proteome</keyword>
<evidence type="ECO:0000256" key="10">
    <source>
        <dbReference type="ARBA" id="ARBA00023242"/>
    </source>
</evidence>
<gene>
    <name evidence="18" type="primary">cwf2</name>
    <name evidence="17" type="ORF">SJAG_04898</name>
</gene>
<dbReference type="InterPro" id="IPR035979">
    <property type="entry name" value="RBD_domain_sf"/>
</dbReference>